<protein>
    <recommendedName>
        <fullName evidence="2">Variable lymphocyte receptor B cassette</fullName>
    </recommendedName>
</protein>
<dbReference type="HOGENOM" id="CLU_000288_148_6_1"/>
<sequence>GAFNRLENLEIILNHNQLKSVPTGVFDKRSQ</sequence>
<organism evidence="1">
    <name type="scientific">Petromyzon marinus</name>
    <name type="common">Sea lamprey</name>
    <dbReference type="NCBI Taxonomy" id="7757"/>
    <lineage>
        <taxon>Eukaryota</taxon>
        <taxon>Metazoa</taxon>
        <taxon>Chordata</taxon>
        <taxon>Craniata</taxon>
        <taxon>Vertebrata</taxon>
        <taxon>Cyclostomata</taxon>
        <taxon>Hyperoartia</taxon>
        <taxon>Petromyzontiformes</taxon>
        <taxon>Petromyzontidae</taxon>
        <taxon>Petromyzon</taxon>
    </lineage>
</organism>
<name>S4R926_PETMA</name>
<reference evidence="1" key="2">
    <citation type="submission" date="2025-09" db="UniProtKB">
        <authorList>
            <consortium name="Ensembl"/>
        </authorList>
    </citation>
    <scope>IDENTIFICATION</scope>
</reference>
<dbReference type="Ensembl" id="ENSPMAT00000001716.1">
    <property type="protein sequence ID" value="ENSPMAP00000001707.1"/>
    <property type="gene ID" value="ENSPMAG00000001549.1"/>
</dbReference>
<evidence type="ECO:0000313" key="1">
    <source>
        <dbReference type="Ensembl" id="ENSPMAP00000001707.1"/>
    </source>
</evidence>
<reference evidence="1" key="1">
    <citation type="submission" date="2025-08" db="UniProtKB">
        <authorList>
            <consortium name="Ensembl"/>
        </authorList>
    </citation>
    <scope>IDENTIFICATION</scope>
</reference>
<dbReference type="AlphaFoldDB" id="S4R926"/>
<proteinExistence type="predicted"/>
<evidence type="ECO:0008006" key="2">
    <source>
        <dbReference type="Google" id="ProtNLM"/>
    </source>
</evidence>
<accession>S4R926</accession>